<evidence type="ECO:0000256" key="4">
    <source>
        <dbReference type="ARBA" id="ARBA00022801"/>
    </source>
</evidence>
<protein>
    <recommendedName>
        <fullName evidence="8">PARP-type domain-containing protein</fullName>
    </recommendedName>
</protein>
<keyword evidence="10" id="KW-1185">Reference proteome</keyword>
<comment type="subcellular location">
    <subcellularLocation>
        <location evidence="1">Nucleus</location>
    </subcellularLocation>
</comment>
<dbReference type="Gene3D" id="3.30.70.2330">
    <property type="match status" value="1"/>
</dbReference>
<keyword evidence="6" id="KW-0539">Nucleus</keyword>
<dbReference type="RefSeq" id="XP_043015159.1">
    <property type="nucleotide sequence ID" value="XM_043146457.1"/>
</dbReference>
<dbReference type="AlphaFoldDB" id="A0A9P7V1S2"/>
<feature type="compositionally biased region" description="Polar residues" evidence="7">
    <location>
        <begin position="113"/>
        <end position="127"/>
    </location>
</feature>
<feature type="compositionally biased region" description="Basic and acidic residues" evidence="7">
    <location>
        <begin position="302"/>
        <end position="312"/>
    </location>
</feature>
<keyword evidence="3" id="KW-0863">Zinc-finger</keyword>
<name>A0A9P7V1S2_9AGAR</name>
<evidence type="ECO:0000256" key="3">
    <source>
        <dbReference type="ARBA" id="ARBA00022771"/>
    </source>
</evidence>
<dbReference type="InterPro" id="IPR014905">
    <property type="entry name" value="HIRAN"/>
</dbReference>
<dbReference type="GO" id="GO:0016818">
    <property type="term" value="F:hydrolase activity, acting on acid anhydrides, in phosphorus-containing anhydrides"/>
    <property type="evidence" value="ECO:0007669"/>
    <property type="project" value="InterPro"/>
</dbReference>
<dbReference type="Proteomes" id="UP001049176">
    <property type="component" value="Chromosome 1"/>
</dbReference>
<feature type="region of interest" description="Disordered" evidence="7">
    <location>
        <begin position="72"/>
        <end position="140"/>
    </location>
</feature>
<feature type="region of interest" description="Disordered" evidence="7">
    <location>
        <begin position="264"/>
        <end position="312"/>
    </location>
</feature>
<evidence type="ECO:0000259" key="8">
    <source>
        <dbReference type="PROSITE" id="PS50064"/>
    </source>
</evidence>
<dbReference type="SMART" id="SM00910">
    <property type="entry name" value="HIRAN"/>
    <property type="match status" value="1"/>
</dbReference>
<evidence type="ECO:0000256" key="1">
    <source>
        <dbReference type="ARBA" id="ARBA00004123"/>
    </source>
</evidence>
<dbReference type="OrthoDB" id="448448at2759"/>
<dbReference type="PROSITE" id="PS50064">
    <property type="entry name" value="ZF_PARP_2"/>
    <property type="match status" value="1"/>
</dbReference>
<dbReference type="Pfam" id="PF00645">
    <property type="entry name" value="zf-PARP"/>
    <property type="match status" value="1"/>
</dbReference>
<keyword evidence="4" id="KW-0378">Hydrolase</keyword>
<dbReference type="SMART" id="SM01336">
    <property type="entry name" value="zf-PARP"/>
    <property type="match status" value="1"/>
</dbReference>
<evidence type="ECO:0000256" key="2">
    <source>
        <dbReference type="ARBA" id="ARBA00022723"/>
    </source>
</evidence>
<keyword evidence="5" id="KW-0862">Zinc</keyword>
<sequence>MEVGSLRYGVIVPSEFGEEVEWRHWGCVTPNILLELAAVLDDVRGYAELKPSDQQRIRTAVALRRINPSDIPKSARTALPVPSRETNVSAGSSQRQKRKAPPPESALRHVPQLSGSQRPPTTPSANETIVVDDDDTEPDNFEEVKDELYCELMTKVVGIQYYKGLVGPGEEVVLRREPSNKYDRNAICVSNIGGSQVGHLPRDVVARLAPMLDAGKIIIEGVINDGNLGARSATYKLSITVKIYGPADKRSELERSLIWATPGQRGFSRTNNAGPSRSQYQSVQAPDGPSGSQRQAVQTPEQMERIRRRQEALQKAAELRETLNTLEKVNDEGRRSSLLDTLCTADDILALPEHPDPPGVQNRNLTVNLMKHQKQGLQWCLERENPVLPATVDDKPVQFWQLKENLKLNKKYYFNIATKTPQESPPTLGRGALFADAMGLVDHLHIFQPR</sequence>
<keyword evidence="2" id="KW-0479">Metal-binding</keyword>
<feature type="compositionally biased region" description="Polar residues" evidence="7">
    <location>
        <begin position="84"/>
        <end position="94"/>
    </location>
</feature>
<evidence type="ECO:0000256" key="5">
    <source>
        <dbReference type="ARBA" id="ARBA00022833"/>
    </source>
</evidence>
<feature type="compositionally biased region" description="Acidic residues" evidence="7">
    <location>
        <begin position="130"/>
        <end position="140"/>
    </location>
</feature>
<reference evidence="9" key="1">
    <citation type="journal article" date="2021" name="Genome Biol. Evol.">
        <title>The assembled and annotated genome of the fairy-ring fungus Marasmius oreades.</title>
        <authorList>
            <person name="Hiltunen M."/>
            <person name="Ament-Velasquez S.L."/>
            <person name="Johannesson H."/>
        </authorList>
    </citation>
    <scope>NUCLEOTIDE SEQUENCE</scope>
    <source>
        <strain evidence="9">03SP1</strain>
    </source>
</reference>
<evidence type="ECO:0000313" key="10">
    <source>
        <dbReference type="Proteomes" id="UP001049176"/>
    </source>
</evidence>
<dbReference type="SUPFAM" id="SSF57716">
    <property type="entry name" value="Glucocorticoid receptor-like (DNA-binding domain)"/>
    <property type="match status" value="1"/>
</dbReference>
<evidence type="ECO:0000313" key="9">
    <source>
        <dbReference type="EMBL" id="KAG7098689.1"/>
    </source>
</evidence>
<dbReference type="Pfam" id="PF08797">
    <property type="entry name" value="HIRAN"/>
    <property type="match status" value="1"/>
</dbReference>
<gene>
    <name evidence="9" type="ORF">E1B28_000603</name>
</gene>
<accession>A0A9P7V1S2</accession>
<proteinExistence type="predicted"/>
<evidence type="ECO:0000256" key="6">
    <source>
        <dbReference type="ARBA" id="ARBA00023242"/>
    </source>
</evidence>
<evidence type="ECO:0000256" key="7">
    <source>
        <dbReference type="SAM" id="MobiDB-lite"/>
    </source>
</evidence>
<feature type="compositionally biased region" description="Polar residues" evidence="7">
    <location>
        <begin position="267"/>
        <end position="301"/>
    </location>
</feature>
<dbReference type="InterPro" id="IPR036957">
    <property type="entry name" value="Znf_PARP_sf"/>
</dbReference>
<comment type="caution">
    <text evidence="9">The sequence shown here is derived from an EMBL/GenBank/DDBJ whole genome shotgun (WGS) entry which is preliminary data.</text>
</comment>
<dbReference type="GO" id="GO:0005634">
    <property type="term" value="C:nucleus"/>
    <property type="evidence" value="ECO:0007669"/>
    <property type="project" value="UniProtKB-SubCell"/>
</dbReference>
<dbReference type="KEGG" id="more:E1B28_000603"/>
<dbReference type="InterPro" id="IPR001510">
    <property type="entry name" value="Znf_PARP"/>
</dbReference>
<dbReference type="GO" id="GO:0003677">
    <property type="term" value="F:DNA binding"/>
    <property type="evidence" value="ECO:0007669"/>
    <property type="project" value="InterPro"/>
</dbReference>
<organism evidence="9 10">
    <name type="scientific">Marasmius oreades</name>
    <name type="common">fairy-ring Marasmius</name>
    <dbReference type="NCBI Taxonomy" id="181124"/>
    <lineage>
        <taxon>Eukaryota</taxon>
        <taxon>Fungi</taxon>
        <taxon>Dikarya</taxon>
        <taxon>Basidiomycota</taxon>
        <taxon>Agaricomycotina</taxon>
        <taxon>Agaricomycetes</taxon>
        <taxon>Agaricomycetidae</taxon>
        <taxon>Agaricales</taxon>
        <taxon>Marasmiineae</taxon>
        <taxon>Marasmiaceae</taxon>
        <taxon>Marasmius</taxon>
    </lineage>
</organism>
<dbReference type="GeneID" id="66069679"/>
<dbReference type="Gene3D" id="3.30.1740.10">
    <property type="entry name" value="Zinc finger, PARP-type"/>
    <property type="match status" value="1"/>
</dbReference>
<dbReference type="EMBL" id="CM032181">
    <property type="protein sequence ID" value="KAG7098689.1"/>
    <property type="molecule type" value="Genomic_DNA"/>
</dbReference>
<dbReference type="GO" id="GO:0008270">
    <property type="term" value="F:zinc ion binding"/>
    <property type="evidence" value="ECO:0007669"/>
    <property type="project" value="UniProtKB-KW"/>
</dbReference>
<feature type="domain" description="PARP-type" evidence="8">
    <location>
        <begin position="1"/>
        <end position="65"/>
    </location>
</feature>